<feature type="transmembrane region" description="Helical" evidence="6">
    <location>
        <begin position="794"/>
        <end position="817"/>
    </location>
</feature>
<feature type="domain" description="MacB-like periplasmic core" evidence="8">
    <location>
        <begin position="26"/>
        <end position="210"/>
    </location>
</feature>
<keyword evidence="10" id="KW-1185">Reference proteome</keyword>
<keyword evidence="2" id="KW-1003">Cell membrane</keyword>
<name>A0A502KLL8_9GAMM</name>
<evidence type="ECO:0000259" key="8">
    <source>
        <dbReference type="Pfam" id="PF12704"/>
    </source>
</evidence>
<evidence type="ECO:0000259" key="7">
    <source>
        <dbReference type="Pfam" id="PF02687"/>
    </source>
</evidence>
<feature type="domain" description="MacB-like periplasmic core" evidence="8">
    <location>
        <begin position="442"/>
        <end position="628"/>
    </location>
</feature>
<feature type="transmembrane region" description="Helical" evidence="6">
    <location>
        <begin position="289"/>
        <end position="313"/>
    </location>
</feature>
<evidence type="ECO:0000256" key="4">
    <source>
        <dbReference type="ARBA" id="ARBA00022989"/>
    </source>
</evidence>
<reference evidence="9 10" key="1">
    <citation type="submission" date="2019-01" db="EMBL/GenBank/DDBJ databases">
        <title>Litorilituus lipolytica sp. nov., isolated from intertidal sand of the Yellow Sea in China.</title>
        <authorList>
            <person name="Liu A."/>
        </authorList>
    </citation>
    <scope>NUCLEOTIDE SEQUENCE [LARGE SCALE GENOMIC DNA]</scope>
    <source>
        <strain evidence="9 10">RZ04</strain>
    </source>
</reference>
<dbReference type="Pfam" id="PF02687">
    <property type="entry name" value="FtsX"/>
    <property type="match status" value="2"/>
</dbReference>
<feature type="transmembrane region" description="Helical" evidence="6">
    <location>
        <begin position="345"/>
        <end position="364"/>
    </location>
</feature>
<evidence type="ECO:0000256" key="5">
    <source>
        <dbReference type="ARBA" id="ARBA00023136"/>
    </source>
</evidence>
<feature type="domain" description="ABC3 transporter permease C-terminal" evidence="7">
    <location>
        <begin position="712"/>
        <end position="824"/>
    </location>
</feature>
<evidence type="ECO:0000256" key="3">
    <source>
        <dbReference type="ARBA" id="ARBA00022692"/>
    </source>
</evidence>
<comment type="caution">
    <text evidence="9">The sequence shown here is derived from an EMBL/GenBank/DDBJ whole genome shotgun (WGS) entry which is preliminary data.</text>
</comment>
<dbReference type="Pfam" id="PF12704">
    <property type="entry name" value="MacB_PCD"/>
    <property type="match status" value="2"/>
</dbReference>
<evidence type="ECO:0000256" key="1">
    <source>
        <dbReference type="ARBA" id="ARBA00004651"/>
    </source>
</evidence>
<dbReference type="OrthoDB" id="5711186at2"/>
<feature type="transmembrane region" description="Helical" evidence="6">
    <location>
        <begin position="706"/>
        <end position="727"/>
    </location>
</feature>
<keyword evidence="4 6" id="KW-1133">Transmembrane helix</keyword>
<feature type="domain" description="ABC3 transporter permease C-terminal" evidence="7">
    <location>
        <begin position="296"/>
        <end position="407"/>
    </location>
</feature>
<keyword evidence="5 6" id="KW-0472">Membrane</keyword>
<comment type="subcellular location">
    <subcellularLocation>
        <location evidence="1">Cell membrane</location>
        <topology evidence="1">Multi-pass membrane protein</topology>
    </subcellularLocation>
</comment>
<protein>
    <submittedName>
        <fullName evidence="9">FtsX-like permease family protein</fullName>
    </submittedName>
</protein>
<evidence type="ECO:0000313" key="10">
    <source>
        <dbReference type="Proteomes" id="UP000315303"/>
    </source>
</evidence>
<organism evidence="9 10">
    <name type="scientific">Litorilituus lipolyticus</name>
    <dbReference type="NCBI Taxonomy" id="2491017"/>
    <lineage>
        <taxon>Bacteria</taxon>
        <taxon>Pseudomonadati</taxon>
        <taxon>Pseudomonadota</taxon>
        <taxon>Gammaproteobacteria</taxon>
        <taxon>Alteromonadales</taxon>
        <taxon>Colwelliaceae</taxon>
        <taxon>Litorilituus</taxon>
    </lineage>
</organism>
<dbReference type="PANTHER" id="PTHR30572">
    <property type="entry name" value="MEMBRANE COMPONENT OF TRANSPORTER-RELATED"/>
    <property type="match status" value="1"/>
</dbReference>
<evidence type="ECO:0000313" key="9">
    <source>
        <dbReference type="EMBL" id="TPH12144.1"/>
    </source>
</evidence>
<dbReference type="GO" id="GO:0005886">
    <property type="term" value="C:plasma membrane"/>
    <property type="evidence" value="ECO:0007669"/>
    <property type="project" value="UniProtKB-SubCell"/>
</dbReference>
<sequence length="831" mass="91556">MSLMKKSLYQGIVRIFSIPRLSIPLILTLGLTLGAVLTVIAIASTFLHQPLQGVKEEAHLQTYEYRFQMSDTLSVSYWNMNRLIAFSEQFKDLGEWAAIAPAEQDIEINNITYTTTRYDASSNITSVLGSQLLLGDDVTIEAPEKYIWISNSLWQQAYGGQKSVLGKQISIANQNYIIAGVIEDVMAVKSGPAILPQQVWFIANLAQVKQQQDSVGAIRNEIDFLILKSPNGQAILPTKEQTDAWLTDYVSQNVSGDQVQMFLDFLSNTKKVVKASDYRSNLLGESEGLIVALFAAVTGLLLMATLNLLNLFIAHYQSRTKEFAIQISLGASLNKVRTLVLLENLPSFILAAITGLLVTGWALRSLPLIAGDSLPMIDAITINGLTILASVLIIFLLSVLFSALAIVDIDKHALANNLNSSGKGIQAQSNQWLSRVLMIFQLSIASILLTASVMVAMQSYQAVYQELGYDIGNSYNISLSVSDDEYITQLNDFEDYGKSETKQLLNNLSALIEKQVANSEVVVADYGPLSGSLQVSAFRNNENGGQRVVHQVRSLSANFFTTFNIEMLAGANLTQAQIDNNENRVVIDASMAKTLFPALSYQEVIGKTFQTSQDPEAPATIINGIVADTISQTGIAEPLGLPAVYSHRIRVGGNIQLTVMMPEGKNITPEMIDSELKRQHPRLTNLQVQSLHDIWLTQTLNQRVSLWVVLTMTALTLFLAAIGVAGLTQMTTNHRKYELAVRMATGAKQSRLVKFILKDALIMLALGLGLGFIFSVFAYQHMEQTLEMLPNFNWLAMTLLDVALIIIVLISVILPAWRVIRSDPMQALREE</sequence>
<dbReference type="InterPro" id="IPR025857">
    <property type="entry name" value="MacB_PCD"/>
</dbReference>
<feature type="transmembrane region" description="Helical" evidence="6">
    <location>
        <begin position="384"/>
        <end position="407"/>
    </location>
</feature>
<gene>
    <name evidence="9" type="ORF">EPA86_17480</name>
</gene>
<dbReference type="GO" id="GO:0022857">
    <property type="term" value="F:transmembrane transporter activity"/>
    <property type="evidence" value="ECO:0007669"/>
    <property type="project" value="TreeGrafter"/>
</dbReference>
<dbReference type="Proteomes" id="UP000315303">
    <property type="component" value="Unassembled WGS sequence"/>
</dbReference>
<evidence type="ECO:0000256" key="6">
    <source>
        <dbReference type="SAM" id="Phobius"/>
    </source>
</evidence>
<proteinExistence type="predicted"/>
<dbReference type="InterPro" id="IPR003838">
    <property type="entry name" value="ABC3_permease_C"/>
</dbReference>
<dbReference type="EMBL" id="SAWY01000041">
    <property type="protein sequence ID" value="TPH12144.1"/>
    <property type="molecule type" value="Genomic_DNA"/>
</dbReference>
<evidence type="ECO:0000256" key="2">
    <source>
        <dbReference type="ARBA" id="ARBA00022475"/>
    </source>
</evidence>
<accession>A0A502KLL8</accession>
<keyword evidence="3 6" id="KW-0812">Transmembrane</keyword>
<dbReference type="RefSeq" id="WP_140605675.1">
    <property type="nucleotide sequence ID" value="NZ_SAWY01000041.1"/>
</dbReference>
<feature type="transmembrane region" description="Helical" evidence="6">
    <location>
        <begin position="21"/>
        <end position="47"/>
    </location>
</feature>
<feature type="transmembrane region" description="Helical" evidence="6">
    <location>
        <begin position="760"/>
        <end position="782"/>
    </location>
</feature>
<dbReference type="InterPro" id="IPR050250">
    <property type="entry name" value="Macrolide_Exporter_MacB"/>
</dbReference>
<feature type="transmembrane region" description="Helical" evidence="6">
    <location>
        <begin position="436"/>
        <end position="457"/>
    </location>
</feature>
<dbReference type="PANTHER" id="PTHR30572:SF18">
    <property type="entry name" value="ABC-TYPE MACROLIDE FAMILY EXPORT SYSTEM PERMEASE COMPONENT 2"/>
    <property type="match status" value="1"/>
</dbReference>
<dbReference type="AlphaFoldDB" id="A0A502KLL8"/>